<keyword evidence="9 14" id="KW-0808">Transferase</keyword>
<dbReference type="SUPFAM" id="SSF52540">
    <property type="entry name" value="P-loop containing nucleoside triphosphate hydrolases"/>
    <property type="match status" value="1"/>
</dbReference>
<dbReference type="Pfam" id="PF02283">
    <property type="entry name" value="CobU"/>
    <property type="match status" value="1"/>
</dbReference>
<dbReference type="EC" id="2.7.1.156" evidence="14"/>
<name>A0A9X2ERP1_9GAMM</name>
<evidence type="ECO:0000256" key="2">
    <source>
        <dbReference type="ARBA" id="ARBA00000711"/>
    </source>
</evidence>
<evidence type="ECO:0000256" key="11">
    <source>
        <dbReference type="ARBA" id="ARBA00022777"/>
    </source>
</evidence>
<dbReference type="PANTHER" id="PTHR34848">
    <property type="match status" value="1"/>
</dbReference>
<comment type="catalytic activity">
    <reaction evidence="2 14">
        <text>adenosylcob(III)inamide phosphate + GTP + H(+) = adenosylcob(III)inamide-GDP + diphosphate</text>
        <dbReference type="Rhea" id="RHEA:22712"/>
        <dbReference type="ChEBI" id="CHEBI:15378"/>
        <dbReference type="ChEBI" id="CHEBI:33019"/>
        <dbReference type="ChEBI" id="CHEBI:37565"/>
        <dbReference type="ChEBI" id="CHEBI:58502"/>
        <dbReference type="ChEBI" id="CHEBI:60487"/>
        <dbReference type="EC" id="2.7.7.62"/>
    </reaction>
</comment>
<keyword evidence="11 14" id="KW-0418">Kinase</keyword>
<accession>A0A9X2ERP1</accession>
<evidence type="ECO:0000256" key="4">
    <source>
        <dbReference type="ARBA" id="ARBA00003889"/>
    </source>
</evidence>
<dbReference type="GO" id="GO:0009236">
    <property type="term" value="P:cobalamin biosynthetic process"/>
    <property type="evidence" value="ECO:0007669"/>
    <property type="project" value="UniProtKB-UniRule"/>
</dbReference>
<feature type="binding site" evidence="16">
    <location>
        <begin position="59"/>
        <end position="62"/>
    </location>
    <ligand>
        <name>GTP</name>
        <dbReference type="ChEBI" id="CHEBI:37565"/>
    </ligand>
</feature>
<keyword evidence="13 14" id="KW-0342">GTP-binding</keyword>
<dbReference type="GO" id="GO:0008820">
    <property type="term" value="F:cobinamide phosphate guanylyltransferase activity"/>
    <property type="evidence" value="ECO:0007669"/>
    <property type="project" value="UniProtKB-UniRule"/>
</dbReference>
<comment type="pathway">
    <text evidence="5 14">Cofactor biosynthesis; adenosylcobalamin biosynthesis; adenosylcobalamin from cob(II)yrinate a,c-diamide: step 6/7.</text>
</comment>
<dbReference type="CDD" id="cd00544">
    <property type="entry name" value="CobU"/>
    <property type="match status" value="1"/>
</dbReference>
<gene>
    <name evidence="17" type="primary">cobU</name>
    <name evidence="17" type="ORF">MO867_17625</name>
</gene>
<evidence type="ECO:0000256" key="16">
    <source>
        <dbReference type="PIRSR" id="PIRSR006135-2"/>
    </source>
</evidence>
<dbReference type="GO" id="GO:0043752">
    <property type="term" value="F:adenosylcobinamide kinase activity"/>
    <property type="evidence" value="ECO:0007669"/>
    <property type="project" value="UniProtKB-EC"/>
</dbReference>
<dbReference type="InterPro" id="IPR027417">
    <property type="entry name" value="P-loop_NTPase"/>
</dbReference>
<dbReference type="GO" id="GO:0005524">
    <property type="term" value="F:ATP binding"/>
    <property type="evidence" value="ECO:0007669"/>
    <property type="project" value="UniProtKB-UniRule"/>
</dbReference>
<evidence type="ECO:0000256" key="7">
    <source>
        <dbReference type="ARBA" id="ARBA00007490"/>
    </source>
</evidence>
<dbReference type="NCBIfam" id="NF004469">
    <property type="entry name" value="PRK05800.1"/>
    <property type="match status" value="1"/>
</dbReference>
<dbReference type="AlphaFoldDB" id="A0A9X2ERP1"/>
<reference evidence="17" key="1">
    <citation type="journal article" date="2022" name="Arch. Microbiol.">
        <title>Microbulbifer okhotskensis sp. nov., isolated from a deep bottom sediment of the Okhotsk Sea.</title>
        <authorList>
            <person name="Romanenko L."/>
            <person name="Kurilenko V."/>
            <person name="Otstavnykh N."/>
            <person name="Velansky P."/>
            <person name="Isaeva M."/>
            <person name="Mikhailov V."/>
        </authorList>
    </citation>
    <scope>NUCLEOTIDE SEQUENCE</scope>
    <source>
        <strain evidence="17">OS29</strain>
    </source>
</reference>
<sequence length="182" mass="20152">MYNNTGVHLILGGARSGKSRLGQQRAEQWLHRNKAGGLTYLATATAGDNEMSTRIARHREDRDHRWRTTEESIALAGALVAAPESHCVLVDCLTLWLSNCLHQGVWEREREELLRCIDQRHTNCKSDTPPWVLVSNEVGSGIVPLGQLSREFVDAAGWIHQALAERADNVTLAIAGLPLTVK</sequence>
<feature type="active site" description="GMP-histidine intermediate" evidence="15">
    <location>
        <position position="58"/>
    </location>
</feature>
<evidence type="ECO:0000256" key="10">
    <source>
        <dbReference type="ARBA" id="ARBA00022741"/>
    </source>
</evidence>
<evidence type="ECO:0000256" key="8">
    <source>
        <dbReference type="ARBA" id="ARBA00022573"/>
    </source>
</evidence>
<keyword evidence="8 14" id="KW-0169">Cobalamin biosynthesis</keyword>
<feature type="binding site" evidence="16">
    <location>
        <begin position="12"/>
        <end position="19"/>
    </location>
    <ligand>
        <name>GTP</name>
        <dbReference type="ChEBI" id="CHEBI:37565"/>
    </ligand>
</feature>
<proteinExistence type="inferred from homology"/>
<dbReference type="InterPro" id="IPR003203">
    <property type="entry name" value="CobU/CobP"/>
</dbReference>
<evidence type="ECO:0000256" key="3">
    <source>
        <dbReference type="ARBA" id="ARBA00001522"/>
    </source>
</evidence>
<comment type="similarity">
    <text evidence="7 14">Belongs to the CobU/CobP family.</text>
</comment>
<feature type="binding site" evidence="16">
    <location>
        <position position="70"/>
    </location>
    <ligand>
        <name>GTP</name>
        <dbReference type="ChEBI" id="CHEBI:37565"/>
    </ligand>
</feature>
<comment type="catalytic activity">
    <reaction evidence="1 14">
        <text>adenosylcob(III)inamide + ATP = adenosylcob(III)inamide phosphate + ADP + H(+)</text>
        <dbReference type="Rhea" id="RHEA:15769"/>
        <dbReference type="ChEBI" id="CHEBI:2480"/>
        <dbReference type="ChEBI" id="CHEBI:15378"/>
        <dbReference type="ChEBI" id="CHEBI:30616"/>
        <dbReference type="ChEBI" id="CHEBI:58502"/>
        <dbReference type="ChEBI" id="CHEBI:456216"/>
        <dbReference type="EC" id="2.7.1.156"/>
    </reaction>
</comment>
<dbReference type="Proteomes" id="UP001139028">
    <property type="component" value="Unassembled WGS sequence"/>
</dbReference>
<comment type="catalytic activity">
    <reaction evidence="3">
        <text>adenosylcob(III)inamide + GTP = adenosylcob(III)inamide phosphate + GDP + H(+)</text>
        <dbReference type="Rhea" id="RHEA:15765"/>
        <dbReference type="ChEBI" id="CHEBI:2480"/>
        <dbReference type="ChEBI" id="CHEBI:15378"/>
        <dbReference type="ChEBI" id="CHEBI:37565"/>
        <dbReference type="ChEBI" id="CHEBI:58189"/>
        <dbReference type="ChEBI" id="CHEBI:58502"/>
        <dbReference type="EC" id="2.7.1.156"/>
    </reaction>
</comment>
<dbReference type="EC" id="2.7.7.62" evidence="14"/>
<dbReference type="PIRSF" id="PIRSF006135">
    <property type="entry name" value="CobU"/>
    <property type="match status" value="1"/>
</dbReference>
<comment type="caution">
    <text evidence="17">The sequence shown here is derived from an EMBL/GenBank/DDBJ whole genome shotgun (WGS) entry which is preliminary data.</text>
</comment>
<evidence type="ECO:0000256" key="9">
    <source>
        <dbReference type="ARBA" id="ARBA00022679"/>
    </source>
</evidence>
<evidence type="ECO:0000313" key="18">
    <source>
        <dbReference type="Proteomes" id="UP001139028"/>
    </source>
</evidence>
<comment type="function">
    <text evidence="4 14">Catalyzes ATP-dependent phosphorylation of adenosylcobinamide and addition of GMP to adenosylcobinamide phosphate.</text>
</comment>
<evidence type="ECO:0000256" key="5">
    <source>
        <dbReference type="ARBA" id="ARBA00004692"/>
    </source>
</evidence>
<protein>
    <recommendedName>
        <fullName evidence="14">Bifunctional adenosylcobalamin biosynthesis protein</fullName>
        <ecNumber evidence="14">2.7.1.156</ecNumber>
        <ecNumber evidence="14">2.7.7.62</ecNumber>
    </recommendedName>
</protein>
<dbReference type="RefSeq" id="WP_252471599.1">
    <property type="nucleotide sequence ID" value="NZ_JALBWM010000109.1"/>
</dbReference>
<keyword evidence="18" id="KW-1185">Reference proteome</keyword>
<keyword evidence="12 14" id="KW-0067">ATP-binding</keyword>
<dbReference type="Gene3D" id="3.40.50.300">
    <property type="entry name" value="P-loop containing nucleotide triphosphate hydrolases"/>
    <property type="match status" value="1"/>
</dbReference>
<evidence type="ECO:0000256" key="1">
    <source>
        <dbReference type="ARBA" id="ARBA00000312"/>
    </source>
</evidence>
<evidence type="ECO:0000313" key="17">
    <source>
        <dbReference type="EMBL" id="MCO1336155.1"/>
    </source>
</evidence>
<keyword evidence="17" id="KW-0548">Nucleotidyltransferase</keyword>
<comment type="pathway">
    <text evidence="6 14">Cofactor biosynthesis; adenosylcobalamin biosynthesis; adenosylcobalamin from cob(II)yrinate a,c-diamide: step 5/7.</text>
</comment>
<dbReference type="EMBL" id="JALBWM010000109">
    <property type="protein sequence ID" value="MCO1336155.1"/>
    <property type="molecule type" value="Genomic_DNA"/>
</dbReference>
<dbReference type="PANTHER" id="PTHR34848:SF1">
    <property type="entry name" value="BIFUNCTIONAL ADENOSYLCOBALAMIN BIOSYNTHESIS PROTEIN COBU"/>
    <property type="match status" value="1"/>
</dbReference>
<evidence type="ECO:0000256" key="12">
    <source>
        <dbReference type="ARBA" id="ARBA00022840"/>
    </source>
</evidence>
<evidence type="ECO:0000256" key="13">
    <source>
        <dbReference type="ARBA" id="ARBA00023134"/>
    </source>
</evidence>
<evidence type="ECO:0000256" key="15">
    <source>
        <dbReference type="PIRSR" id="PIRSR006135-1"/>
    </source>
</evidence>
<dbReference type="GO" id="GO:0005525">
    <property type="term" value="F:GTP binding"/>
    <property type="evidence" value="ECO:0007669"/>
    <property type="project" value="UniProtKB-UniRule"/>
</dbReference>
<keyword evidence="10 14" id="KW-0547">Nucleotide-binding</keyword>
<evidence type="ECO:0000256" key="14">
    <source>
        <dbReference type="PIRNR" id="PIRNR006135"/>
    </source>
</evidence>
<evidence type="ECO:0000256" key="6">
    <source>
        <dbReference type="ARBA" id="ARBA00005159"/>
    </source>
</evidence>
<feature type="binding site" evidence="16">
    <location>
        <position position="91"/>
    </location>
    <ligand>
        <name>GTP</name>
        <dbReference type="ChEBI" id="CHEBI:37565"/>
    </ligand>
</feature>
<organism evidence="17 18">
    <name type="scientific">Microbulbifer okhotskensis</name>
    <dbReference type="NCBI Taxonomy" id="2926617"/>
    <lineage>
        <taxon>Bacteria</taxon>
        <taxon>Pseudomonadati</taxon>
        <taxon>Pseudomonadota</taxon>
        <taxon>Gammaproteobacteria</taxon>
        <taxon>Cellvibrionales</taxon>
        <taxon>Microbulbiferaceae</taxon>
        <taxon>Microbulbifer</taxon>
    </lineage>
</organism>
<feature type="binding site" evidence="16">
    <location>
        <begin position="42"/>
        <end position="44"/>
    </location>
    <ligand>
        <name>GTP</name>
        <dbReference type="ChEBI" id="CHEBI:37565"/>
    </ligand>
</feature>